<reference evidence="2" key="2">
    <citation type="submission" date="2020-12" db="EMBL/GenBank/DDBJ databases">
        <authorList>
            <person name="Kanost M."/>
        </authorList>
    </citation>
    <scope>NUCLEOTIDE SEQUENCE</scope>
</reference>
<proteinExistence type="predicted"/>
<organism evidence="2 3">
    <name type="scientific">Manduca sexta</name>
    <name type="common">Tobacco hawkmoth</name>
    <name type="synonym">Tobacco hornworm</name>
    <dbReference type="NCBI Taxonomy" id="7130"/>
    <lineage>
        <taxon>Eukaryota</taxon>
        <taxon>Metazoa</taxon>
        <taxon>Ecdysozoa</taxon>
        <taxon>Arthropoda</taxon>
        <taxon>Hexapoda</taxon>
        <taxon>Insecta</taxon>
        <taxon>Pterygota</taxon>
        <taxon>Neoptera</taxon>
        <taxon>Endopterygota</taxon>
        <taxon>Lepidoptera</taxon>
        <taxon>Glossata</taxon>
        <taxon>Ditrysia</taxon>
        <taxon>Bombycoidea</taxon>
        <taxon>Sphingidae</taxon>
        <taxon>Sphinginae</taxon>
        <taxon>Sphingini</taxon>
        <taxon>Manduca</taxon>
    </lineage>
</organism>
<keyword evidence="3" id="KW-1185">Reference proteome</keyword>
<reference evidence="2" key="1">
    <citation type="journal article" date="2016" name="Insect Biochem. Mol. Biol.">
        <title>Multifaceted biological insights from a draft genome sequence of the tobacco hornworm moth, Manduca sexta.</title>
        <authorList>
            <person name="Kanost M.R."/>
            <person name="Arrese E.L."/>
            <person name="Cao X."/>
            <person name="Chen Y.R."/>
            <person name="Chellapilla S."/>
            <person name="Goldsmith M.R."/>
            <person name="Grosse-Wilde E."/>
            <person name="Heckel D.G."/>
            <person name="Herndon N."/>
            <person name="Jiang H."/>
            <person name="Papanicolaou A."/>
            <person name="Qu J."/>
            <person name="Soulages J.L."/>
            <person name="Vogel H."/>
            <person name="Walters J."/>
            <person name="Waterhouse R.M."/>
            <person name="Ahn S.J."/>
            <person name="Almeida F.C."/>
            <person name="An C."/>
            <person name="Aqrawi P."/>
            <person name="Bretschneider A."/>
            <person name="Bryant W.B."/>
            <person name="Bucks S."/>
            <person name="Chao H."/>
            <person name="Chevignon G."/>
            <person name="Christen J.M."/>
            <person name="Clarke D.F."/>
            <person name="Dittmer N.T."/>
            <person name="Ferguson L.C.F."/>
            <person name="Garavelou S."/>
            <person name="Gordon K.H.J."/>
            <person name="Gunaratna R.T."/>
            <person name="Han Y."/>
            <person name="Hauser F."/>
            <person name="He Y."/>
            <person name="Heidel-Fischer H."/>
            <person name="Hirsh A."/>
            <person name="Hu Y."/>
            <person name="Jiang H."/>
            <person name="Kalra D."/>
            <person name="Klinner C."/>
            <person name="Konig C."/>
            <person name="Kovar C."/>
            <person name="Kroll A.R."/>
            <person name="Kuwar S.S."/>
            <person name="Lee S.L."/>
            <person name="Lehman R."/>
            <person name="Li K."/>
            <person name="Li Z."/>
            <person name="Liang H."/>
            <person name="Lovelace S."/>
            <person name="Lu Z."/>
            <person name="Mansfield J.H."/>
            <person name="McCulloch K.J."/>
            <person name="Mathew T."/>
            <person name="Morton B."/>
            <person name="Muzny D.M."/>
            <person name="Neunemann D."/>
            <person name="Ongeri F."/>
            <person name="Pauchet Y."/>
            <person name="Pu L.L."/>
            <person name="Pyrousis I."/>
            <person name="Rao X.J."/>
            <person name="Redding A."/>
            <person name="Roesel C."/>
            <person name="Sanchez-Gracia A."/>
            <person name="Schaack S."/>
            <person name="Shukla A."/>
            <person name="Tetreau G."/>
            <person name="Wang Y."/>
            <person name="Xiong G.H."/>
            <person name="Traut W."/>
            <person name="Walsh T.K."/>
            <person name="Worley K.C."/>
            <person name="Wu D."/>
            <person name="Wu W."/>
            <person name="Wu Y.Q."/>
            <person name="Zhang X."/>
            <person name="Zou Z."/>
            <person name="Zucker H."/>
            <person name="Briscoe A.D."/>
            <person name="Burmester T."/>
            <person name="Clem R.J."/>
            <person name="Feyereisen R."/>
            <person name="Grimmelikhuijzen C.J.P."/>
            <person name="Hamodrakas S.J."/>
            <person name="Hansson B.S."/>
            <person name="Huguet E."/>
            <person name="Jermiin L.S."/>
            <person name="Lan Q."/>
            <person name="Lehman H.K."/>
            <person name="Lorenzen M."/>
            <person name="Merzendorfer H."/>
            <person name="Michalopoulos I."/>
            <person name="Morton D.B."/>
            <person name="Muthukrishnan S."/>
            <person name="Oakeshott J.G."/>
            <person name="Palmer W."/>
            <person name="Park Y."/>
            <person name="Passarelli A.L."/>
            <person name="Rozas J."/>
            <person name="Schwartz L.M."/>
            <person name="Smith W."/>
            <person name="Southgate A."/>
            <person name="Vilcinskas A."/>
            <person name="Vogt R."/>
            <person name="Wang P."/>
            <person name="Werren J."/>
            <person name="Yu X.Q."/>
            <person name="Zhou J.J."/>
            <person name="Brown S.J."/>
            <person name="Scherer S.E."/>
            <person name="Richards S."/>
            <person name="Blissard G.W."/>
        </authorList>
    </citation>
    <scope>NUCLEOTIDE SEQUENCE</scope>
</reference>
<feature type="signal peptide" evidence="1">
    <location>
        <begin position="1"/>
        <end position="16"/>
    </location>
</feature>
<protein>
    <submittedName>
        <fullName evidence="2">Uncharacterized protein</fullName>
    </submittedName>
</protein>
<evidence type="ECO:0000313" key="2">
    <source>
        <dbReference type="EMBL" id="KAG6457931.1"/>
    </source>
</evidence>
<gene>
    <name evidence="2" type="ORF">O3G_MSEX010575</name>
</gene>
<dbReference type="EMBL" id="JH668563">
    <property type="protein sequence ID" value="KAG6457931.1"/>
    <property type="molecule type" value="Genomic_DNA"/>
</dbReference>
<sequence>MKFLTIFAAILSVALGYQASWTLQQLDEAISNPATDPSLVPYLEQALNEMMTEIFAGQQISAVSVSIPAVDLSTWSLPQLSAAIQNPTTDPALLPYLEQALNQMMEAMVSGVPVVAPVVVPAMDISSWTLYELNAAMSDPNTNPELMPYLEHALNEIMEALFSGHHVESVVVAIPAGLLPVETPVPIPVTPIQPIEVPVAPIQPIEIPVAPLPPVVKPPTPASPLVQIVVNVNQQEAENQMPEIVPVPVSPVEVVDVNPIDILHPVPAVLPVLVGAPVIGPVV</sequence>
<dbReference type="AlphaFoldDB" id="A0A921ZI67"/>
<comment type="caution">
    <text evidence="2">The sequence shown here is derived from an EMBL/GenBank/DDBJ whole genome shotgun (WGS) entry which is preliminary data.</text>
</comment>
<name>A0A921ZI67_MANSE</name>
<evidence type="ECO:0000256" key="1">
    <source>
        <dbReference type="SAM" id="SignalP"/>
    </source>
</evidence>
<keyword evidence="1" id="KW-0732">Signal</keyword>
<accession>A0A921ZI67</accession>
<dbReference type="Proteomes" id="UP000791440">
    <property type="component" value="Unassembled WGS sequence"/>
</dbReference>
<evidence type="ECO:0000313" key="3">
    <source>
        <dbReference type="Proteomes" id="UP000791440"/>
    </source>
</evidence>
<feature type="chain" id="PRO_5037802066" evidence="1">
    <location>
        <begin position="17"/>
        <end position="283"/>
    </location>
</feature>